<dbReference type="InterPro" id="IPR006058">
    <property type="entry name" value="2Fe2S_fd_BS"/>
</dbReference>
<dbReference type="AlphaFoldDB" id="A0A381PVA0"/>
<dbReference type="SUPFAM" id="SSF47741">
    <property type="entry name" value="CO dehydrogenase ISP C-domain like"/>
    <property type="match status" value="1"/>
</dbReference>
<evidence type="ECO:0000256" key="4">
    <source>
        <dbReference type="ARBA" id="ARBA00023004"/>
    </source>
</evidence>
<evidence type="ECO:0000256" key="3">
    <source>
        <dbReference type="ARBA" id="ARBA00023002"/>
    </source>
</evidence>
<dbReference type="InterPro" id="IPR012675">
    <property type="entry name" value="Beta-grasp_dom_sf"/>
</dbReference>
<evidence type="ECO:0000259" key="6">
    <source>
        <dbReference type="PROSITE" id="PS51085"/>
    </source>
</evidence>
<dbReference type="FunFam" id="3.10.20.30:FF:000020">
    <property type="entry name" value="Xanthine dehydrogenase iron-sulfur subunit"/>
    <property type="match status" value="1"/>
</dbReference>
<dbReference type="InterPro" id="IPR001041">
    <property type="entry name" value="2Fe-2S_ferredoxin-type"/>
</dbReference>
<dbReference type="EMBL" id="UINC01001092">
    <property type="protein sequence ID" value="SUZ70458.1"/>
    <property type="molecule type" value="Genomic_DNA"/>
</dbReference>
<keyword evidence="2" id="KW-0479">Metal-binding</keyword>
<dbReference type="Gene3D" id="3.10.20.30">
    <property type="match status" value="1"/>
</dbReference>
<keyword evidence="3" id="KW-0560">Oxidoreductase</keyword>
<proteinExistence type="predicted"/>
<dbReference type="PROSITE" id="PS00197">
    <property type="entry name" value="2FE2S_FER_1"/>
    <property type="match status" value="1"/>
</dbReference>
<evidence type="ECO:0000256" key="1">
    <source>
        <dbReference type="ARBA" id="ARBA00022714"/>
    </source>
</evidence>
<sequence>MKRQLQITVNGELRQALVEPYYSLLDTLRDELHLTGTKKGCDEGDCGACTVLLNGKPVCSCLVLAHGAHDDEVTTIEGLANGPELHPVQQAFVEHGGLQCGYCTPGIILSAVGFLESSEEPTEENIKHALGGNLCRCTGYSKVIESVMAAVKSTGQGTE</sequence>
<dbReference type="Pfam" id="PF00111">
    <property type="entry name" value="Fer2"/>
    <property type="match status" value="1"/>
</dbReference>
<reference evidence="7" key="1">
    <citation type="submission" date="2018-05" db="EMBL/GenBank/DDBJ databases">
        <authorList>
            <person name="Lanie J.A."/>
            <person name="Ng W.-L."/>
            <person name="Kazmierczak K.M."/>
            <person name="Andrzejewski T.M."/>
            <person name="Davidsen T.M."/>
            <person name="Wayne K.J."/>
            <person name="Tettelin H."/>
            <person name="Glass J.I."/>
            <person name="Rusch D."/>
            <person name="Podicherti R."/>
            <person name="Tsui H.-C.T."/>
            <person name="Winkler M.E."/>
        </authorList>
    </citation>
    <scope>NUCLEOTIDE SEQUENCE</scope>
</reference>
<evidence type="ECO:0000256" key="2">
    <source>
        <dbReference type="ARBA" id="ARBA00022723"/>
    </source>
</evidence>
<name>A0A381PVA0_9ZZZZ</name>
<dbReference type="PROSITE" id="PS51085">
    <property type="entry name" value="2FE2S_FER_2"/>
    <property type="match status" value="1"/>
</dbReference>
<dbReference type="Pfam" id="PF01799">
    <property type="entry name" value="Fer2_2"/>
    <property type="match status" value="1"/>
</dbReference>
<dbReference type="GO" id="GO:0046872">
    <property type="term" value="F:metal ion binding"/>
    <property type="evidence" value="ECO:0007669"/>
    <property type="project" value="UniProtKB-KW"/>
</dbReference>
<gene>
    <name evidence="7" type="ORF">METZ01_LOCUS23312</name>
</gene>
<keyword evidence="4" id="KW-0408">Iron</keyword>
<dbReference type="SUPFAM" id="SSF54292">
    <property type="entry name" value="2Fe-2S ferredoxin-like"/>
    <property type="match status" value="1"/>
</dbReference>
<dbReference type="FunFam" id="1.10.150.120:FF:000003">
    <property type="entry name" value="Carbon monoxide dehydrogenase, small subunit"/>
    <property type="match status" value="1"/>
</dbReference>
<dbReference type="GO" id="GO:0016903">
    <property type="term" value="F:oxidoreductase activity, acting on the aldehyde or oxo group of donors"/>
    <property type="evidence" value="ECO:0007669"/>
    <property type="project" value="TreeGrafter"/>
</dbReference>
<dbReference type="PANTHER" id="PTHR45331:SF2">
    <property type="entry name" value="OXIDOREDUCTASE WITH IRON-SULFUR SUBUNIT"/>
    <property type="match status" value="1"/>
</dbReference>
<keyword evidence="5" id="KW-0411">Iron-sulfur</keyword>
<keyword evidence="1" id="KW-0001">2Fe-2S</keyword>
<dbReference type="PANTHER" id="PTHR45331">
    <property type="entry name" value="OXIDOREDUCTASE, IRON-SULPHUR BINDING SUBUNIT-RELATED-RELATED"/>
    <property type="match status" value="1"/>
</dbReference>
<dbReference type="InterPro" id="IPR002888">
    <property type="entry name" value="2Fe-2S-bd"/>
</dbReference>
<protein>
    <recommendedName>
        <fullName evidence="6">2Fe-2S ferredoxin-type domain-containing protein</fullName>
    </recommendedName>
</protein>
<evidence type="ECO:0000313" key="7">
    <source>
        <dbReference type="EMBL" id="SUZ70458.1"/>
    </source>
</evidence>
<organism evidence="7">
    <name type="scientific">marine metagenome</name>
    <dbReference type="NCBI Taxonomy" id="408172"/>
    <lineage>
        <taxon>unclassified sequences</taxon>
        <taxon>metagenomes</taxon>
        <taxon>ecological metagenomes</taxon>
    </lineage>
</organism>
<dbReference type="InterPro" id="IPR036884">
    <property type="entry name" value="2Fe-2S-bd_dom_sf"/>
</dbReference>
<feature type="domain" description="2Fe-2S ferredoxin-type" evidence="6">
    <location>
        <begin position="3"/>
        <end position="79"/>
    </location>
</feature>
<dbReference type="Gene3D" id="1.10.150.120">
    <property type="entry name" value="[2Fe-2S]-binding domain"/>
    <property type="match status" value="1"/>
</dbReference>
<dbReference type="InterPro" id="IPR036010">
    <property type="entry name" value="2Fe-2S_ferredoxin-like_sf"/>
</dbReference>
<accession>A0A381PVA0</accession>
<dbReference type="InterPro" id="IPR052914">
    <property type="entry name" value="Aldehyde_Oxdr_Iron-Sulfur"/>
</dbReference>
<dbReference type="GO" id="GO:0051537">
    <property type="term" value="F:2 iron, 2 sulfur cluster binding"/>
    <property type="evidence" value="ECO:0007669"/>
    <property type="project" value="UniProtKB-KW"/>
</dbReference>
<evidence type="ECO:0000256" key="5">
    <source>
        <dbReference type="ARBA" id="ARBA00023014"/>
    </source>
</evidence>